<organism evidence="2 3">
    <name type="scientific">Rubripirellula reticaptiva</name>
    <dbReference type="NCBI Taxonomy" id="2528013"/>
    <lineage>
        <taxon>Bacteria</taxon>
        <taxon>Pseudomonadati</taxon>
        <taxon>Planctomycetota</taxon>
        <taxon>Planctomycetia</taxon>
        <taxon>Pirellulales</taxon>
        <taxon>Pirellulaceae</taxon>
        <taxon>Rubripirellula</taxon>
    </lineage>
</organism>
<proteinExistence type="predicted"/>
<dbReference type="OrthoDB" id="285091at2"/>
<evidence type="ECO:0000256" key="1">
    <source>
        <dbReference type="SAM" id="Phobius"/>
    </source>
</evidence>
<reference evidence="2 3" key="1">
    <citation type="submission" date="2019-02" db="EMBL/GenBank/DDBJ databases">
        <title>Deep-cultivation of Planctomycetes and their phenomic and genomic characterization uncovers novel biology.</title>
        <authorList>
            <person name="Wiegand S."/>
            <person name="Jogler M."/>
            <person name="Boedeker C."/>
            <person name="Pinto D."/>
            <person name="Vollmers J."/>
            <person name="Rivas-Marin E."/>
            <person name="Kohn T."/>
            <person name="Peeters S.H."/>
            <person name="Heuer A."/>
            <person name="Rast P."/>
            <person name="Oberbeckmann S."/>
            <person name="Bunk B."/>
            <person name="Jeske O."/>
            <person name="Meyerdierks A."/>
            <person name="Storesund J.E."/>
            <person name="Kallscheuer N."/>
            <person name="Luecker S."/>
            <person name="Lage O.M."/>
            <person name="Pohl T."/>
            <person name="Merkel B.J."/>
            <person name="Hornburger P."/>
            <person name="Mueller R.-W."/>
            <person name="Bruemmer F."/>
            <person name="Labrenz M."/>
            <person name="Spormann A.M."/>
            <person name="Op Den Camp H."/>
            <person name="Overmann J."/>
            <person name="Amann R."/>
            <person name="Jetten M.S.M."/>
            <person name="Mascher T."/>
            <person name="Medema M.H."/>
            <person name="Devos D.P."/>
            <person name="Kaster A.-K."/>
            <person name="Ovreas L."/>
            <person name="Rohde M."/>
            <person name="Galperin M.Y."/>
            <person name="Jogler C."/>
        </authorList>
    </citation>
    <scope>NUCLEOTIDE SEQUENCE [LARGE SCALE GENOMIC DNA]</scope>
    <source>
        <strain evidence="2 3">Poly59</strain>
    </source>
</reference>
<dbReference type="RefSeq" id="WP_146532282.1">
    <property type="nucleotide sequence ID" value="NZ_SJPX01000001.1"/>
</dbReference>
<keyword evidence="1" id="KW-1133">Transmembrane helix</keyword>
<dbReference type="EMBL" id="SJPX01000001">
    <property type="protein sequence ID" value="TWU57364.1"/>
    <property type="molecule type" value="Genomic_DNA"/>
</dbReference>
<keyword evidence="3" id="KW-1185">Reference proteome</keyword>
<dbReference type="Proteomes" id="UP000317977">
    <property type="component" value="Unassembled WGS sequence"/>
</dbReference>
<keyword evidence="1" id="KW-0472">Membrane</keyword>
<accession>A0A5C6FAC2</accession>
<protein>
    <submittedName>
        <fullName evidence="2">Uncharacterized protein</fullName>
    </submittedName>
</protein>
<sequence length="220" mass="24508">MKPERPPRFQIGLGSALFLMTILVVAMAWYRTHDQLVVARSELAGLRNIVRELEVDDPTKVTAVARMPTLMDQVVFDVYIPPPSETVPATVLCVALEGILERTDPTPVFPDEIISVDMAPGRHVIELRHDHADARVIDSQTHIQIVLNGDIVINEARPQSWSTGNSYSASMGVRQCVVSDPSERLEFMRRRMAAEMSPGSWRSVDGNEPANGILIWTEPK</sequence>
<feature type="transmembrane region" description="Helical" evidence="1">
    <location>
        <begin position="12"/>
        <end position="30"/>
    </location>
</feature>
<name>A0A5C6FAC2_9BACT</name>
<keyword evidence="1" id="KW-0812">Transmembrane</keyword>
<gene>
    <name evidence="2" type="ORF">Poly59_02710</name>
</gene>
<evidence type="ECO:0000313" key="3">
    <source>
        <dbReference type="Proteomes" id="UP000317977"/>
    </source>
</evidence>
<evidence type="ECO:0000313" key="2">
    <source>
        <dbReference type="EMBL" id="TWU57364.1"/>
    </source>
</evidence>
<dbReference type="AlphaFoldDB" id="A0A5C6FAC2"/>
<comment type="caution">
    <text evidence="2">The sequence shown here is derived from an EMBL/GenBank/DDBJ whole genome shotgun (WGS) entry which is preliminary data.</text>
</comment>